<feature type="region of interest" description="Disordered" evidence="1">
    <location>
        <begin position="56"/>
        <end position="78"/>
    </location>
</feature>
<dbReference type="AlphaFoldDB" id="A0A9W4TB28"/>
<feature type="non-terminal residue" evidence="2">
    <location>
        <position position="1"/>
    </location>
</feature>
<sequence>SRVSNLEDELDQIVSQSHQSINDSKIGSAEVDPVLSSNDYALALLAKQDEAVEEVSHFSSHCSESESDESKIKDEIGS</sequence>
<dbReference type="EMBL" id="CAMKVN010020184">
    <property type="protein sequence ID" value="CAI2199065.1"/>
    <property type="molecule type" value="Genomic_DNA"/>
</dbReference>
<proteinExistence type="predicted"/>
<keyword evidence="3" id="KW-1185">Reference proteome</keyword>
<evidence type="ECO:0000256" key="1">
    <source>
        <dbReference type="SAM" id="MobiDB-lite"/>
    </source>
</evidence>
<evidence type="ECO:0000313" key="2">
    <source>
        <dbReference type="EMBL" id="CAI2199065.1"/>
    </source>
</evidence>
<feature type="compositionally biased region" description="Basic and acidic residues" evidence="1">
    <location>
        <begin position="68"/>
        <end position="78"/>
    </location>
</feature>
<comment type="caution">
    <text evidence="2">The sequence shown here is derived from an EMBL/GenBank/DDBJ whole genome shotgun (WGS) entry which is preliminary data.</text>
</comment>
<dbReference type="OrthoDB" id="2422431at2759"/>
<gene>
    <name evidence="2" type="ORF">FWILDA_LOCUS18886</name>
</gene>
<protein>
    <submittedName>
        <fullName evidence="2">10931_t:CDS:1</fullName>
    </submittedName>
</protein>
<evidence type="ECO:0000313" key="3">
    <source>
        <dbReference type="Proteomes" id="UP001153678"/>
    </source>
</evidence>
<accession>A0A9W4TB28</accession>
<dbReference type="Proteomes" id="UP001153678">
    <property type="component" value="Unassembled WGS sequence"/>
</dbReference>
<name>A0A9W4TB28_9GLOM</name>
<reference evidence="2" key="1">
    <citation type="submission" date="2022-08" db="EMBL/GenBank/DDBJ databases">
        <authorList>
            <person name="Kallberg Y."/>
            <person name="Tangrot J."/>
            <person name="Rosling A."/>
        </authorList>
    </citation>
    <scope>NUCLEOTIDE SEQUENCE</scope>
    <source>
        <strain evidence="2">Wild A</strain>
    </source>
</reference>
<organism evidence="2 3">
    <name type="scientific">Funneliformis geosporum</name>
    <dbReference type="NCBI Taxonomy" id="1117311"/>
    <lineage>
        <taxon>Eukaryota</taxon>
        <taxon>Fungi</taxon>
        <taxon>Fungi incertae sedis</taxon>
        <taxon>Mucoromycota</taxon>
        <taxon>Glomeromycotina</taxon>
        <taxon>Glomeromycetes</taxon>
        <taxon>Glomerales</taxon>
        <taxon>Glomeraceae</taxon>
        <taxon>Funneliformis</taxon>
    </lineage>
</organism>